<evidence type="ECO:0000313" key="1">
    <source>
        <dbReference type="EMBL" id="KAI7957211.1"/>
    </source>
</evidence>
<name>A0ACC0EPF8_9BASI</name>
<dbReference type="EMBL" id="CM045868">
    <property type="protein sequence ID" value="KAI7957211.1"/>
    <property type="molecule type" value="Genomic_DNA"/>
</dbReference>
<proteinExistence type="predicted"/>
<sequence>MDIDGFIQHQTNKGEFFECTACGPKLMRRKQTVRHKQSVQHKKKVDDKEIENDLSLGLEEVESSLLVRSEEPNLDVVDFEFEQSYSPRSPNSPNAITDSLNKQFEVEEAIRLQNAEDNPDIPLNNQIPEFNWHEYVEYELERILEDSTLDDLLDEEVEEEETIPTEEDHKQWAPFRSKMDFVGCLLVGYTRNLLSRTLFDQIRLILNELCHLKIPAWSSIRWSQKRIRDLLGLEVKMQESVWGMPCAVLSSRHALQQDLANPLVSPHIDFYPEDTKGVNQYKLSQSQKWLTLSPSLRTQMCVNNTKHFYIFEPLETYSKQIYVPIFFCMMDGELHAKCVIPTIRATSRASYQLRIPQNIKFDDPTLLTVKTKEFAKEYSEIKRNNLPLSTICANKIFEVNGDDSVPIQLPNSWRKKAGGKILRNLPISLYADDTSGNVSKRWNKHISFYYTLAGLPPNLSNEEYNCHFLATSNRATVLEISEFLVNEFNELATEGFEAYDASISQPVFVMCSVLFFLGDSPMHSEITNTHYPGSALNPCRICGLSALTLAGKHRKDFVYHFFHRDRDGNDSPNDPRVWKETINRTHELFKVATEDTMKEFETLTKEYGVKDRINERFIEDRAIPLVKEKMDILRSENFARLFNPFLRLIGFDGCLDTPVEILHVFLLGIVKYLVHDFVSKLSDTQKAELEGRIESFNTSSLNMPMLQPIYLVTHVKSLIGKEFKIFLQAAPFILFPFMNTFEREIWLSLSTLSPYAFQTHINDMADFQLNLQKHVSNFLYRIVRLTAQWVNKPKFHMILHLGESIRRFGPATLFATEKFESFNGVVRYASTHSNRLAPGRDIAIKFADFNALRFSLSGGITYNNESQTASKSSPALLNFFQNNKSIQHTMGYDPTISETIPHYPFMKKIKLTKEEKVQCPQALASDYPDHEFQQIASLELNKHESIKKAHFVLVNTARSGKYVAQVNSVWKSGASFFAHVTRLQRSKINDFYMMREFTKTSTTCSIKVKDIVATLNLQHNCHDGKCTIEKTKVTRVETQETDVRVRQVCHTDSKNYILNSVSFHASEEHRQMANLSVIEIDTEDIVTAMAKGHLKWKSHCQKTMPRKKKRVGKKMVDMSSDEEWGSSGEIN</sequence>
<reference evidence="1 2" key="3">
    <citation type="journal article" date="2022" name="Microbiol. Spectr.">
        <title>Folding features and dynamics of 3D genome architecture in plant fungal pathogens.</title>
        <authorList>
            <person name="Xia C."/>
        </authorList>
    </citation>
    <scope>NUCLEOTIDE SEQUENCE [LARGE SCALE GENOMIC DNA]</scope>
    <source>
        <strain evidence="1 2">93-210</strain>
    </source>
</reference>
<comment type="caution">
    <text evidence="1">The sequence shown here is derived from an EMBL/GenBank/DDBJ whole genome shotgun (WGS) entry which is preliminary data.</text>
</comment>
<keyword evidence="2" id="KW-1185">Reference proteome</keyword>
<reference evidence="2" key="1">
    <citation type="journal article" date="2018" name="BMC Genomics">
        <title>Genomic insights into host adaptation between the wheat stripe rust pathogen (Puccinia striiformis f. sp. tritici) and the barley stripe rust pathogen (Puccinia striiformis f. sp. hordei).</title>
        <authorList>
            <person name="Xia C."/>
            <person name="Wang M."/>
            <person name="Yin C."/>
            <person name="Cornejo O.E."/>
            <person name="Hulbert S.H."/>
            <person name="Chen X."/>
        </authorList>
    </citation>
    <scope>NUCLEOTIDE SEQUENCE [LARGE SCALE GENOMIC DNA]</scope>
    <source>
        <strain evidence="2">93-210</strain>
    </source>
</reference>
<organism evidence="1 2">
    <name type="scientific">Puccinia striiformis f. sp. tritici</name>
    <dbReference type="NCBI Taxonomy" id="168172"/>
    <lineage>
        <taxon>Eukaryota</taxon>
        <taxon>Fungi</taxon>
        <taxon>Dikarya</taxon>
        <taxon>Basidiomycota</taxon>
        <taxon>Pucciniomycotina</taxon>
        <taxon>Pucciniomycetes</taxon>
        <taxon>Pucciniales</taxon>
        <taxon>Pucciniaceae</taxon>
        <taxon>Puccinia</taxon>
    </lineage>
</organism>
<reference evidence="2" key="2">
    <citation type="journal article" date="2018" name="Mol. Plant Microbe Interact.">
        <title>Genome sequence resources for the wheat stripe rust pathogen (Puccinia striiformis f. sp. tritici) and the barley stripe rust pathogen (Puccinia striiformis f. sp. hordei).</title>
        <authorList>
            <person name="Xia C."/>
            <person name="Wang M."/>
            <person name="Yin C."/>
            <person name="Cornejo O.E."/>
            <person name="Hulbert S.H."/>
            <person name="Chen X."/>
        </authorList>
    </citation>
    <scope>NUCLEOTIDE SEQUENCE [LARGE SCALE GENOMIC DNA]</scope>
    <source>
        <strain evidence="2">93-210</strain>
    </source>
</reference>
<accession>A0ACC0EPF8</accession>
<dbReference type="Proteomes" id="UP001060170">
    <property type="component" value="Chromosome 4"/>
</dbReference>
<protein>
    <submittedName>
        <fullName evidence="1">Uncharacterized protein</fullName>
    </submittedName>
</protein>
<evidence type="ECO:0000313" key="2">
    <source>
        <dbReference type="Proteomes" id="UP001060170"/>
    </source>
</evidence>
<gene>
    <name evidence="1" type="ORF">MJO28_004306</name>
</gene>